<comment type="caution">
    <text evidence="1">The sequence shown here is derived from an EMBL/GenBank/DDBJ whole genome shotgun (WGS) entry which is preliminary data.</text>
</comment>
<dbReference type="EMBL" id="VSSQ01095837">
    <property type="protein sequence ID" value="MPN39801.1"/>
    <property type="molecule type" value="Genomic_DNA"/>
</dbReference>
<protein>
    <submittedName>
        <fullName evidence="1">Uncharacterized protein</fullName>
    </submittedName>
</protein>
<proteinExistence type="predicted"/>
<gene>
    <name evidence="1" type="ORF">SDC9_187333</name>
</gene>
<evidence type="ECO:0000313" key="1">
    <source>
        <dbReference type="EMBL" id="MPN39801.1"/>
    </source>
</evidence>
<dbReference type="AlphaFoldDB" id="A0A645HLC3"/>
<accession>A0A645HLC3</accession>
<reference evidence="1" key="1">
    <citation type="submission" date="2019-08" db="EMBL/GenBank/DDBJ databases">
        <authorList>
            <person name="Kucharzyk K."/>
            <person name="Murdoch R.W."/>
            <person name="Higgins S."/>
            <person name="Loffler F."/>
        </authorList>
    </citation>
    <scope>NUCLEOTIDE SEQUENCE</scope>
</reference>
<name>A0A645HLC3_9ZZZZ</name>
<organism evidence="1">
    <name type="scientific">bioreactor metagenome</name>
    <dbReference type="NCBI Taxonomy" id="1076179"/>
    <lineage>
        <taxon>unclassified sequences</taxon>
        <taxon>metagenomes</taxon>
        <taxon>ecological metagenomes</taxon>
    </lineage>
</organism>
<sequence>MPHIIFPVDFDRLVTAVGVHTENLLKTVVQRRADKPAQSVFFRHGHPERGQRVPYAVKDSAAGIGNGAGKVEEDGIVSSIHSGLLSDNNGNRIPYGGRVFNAGQF</sequence>